<feature type="transmembrane region" description="Helical" evidence="1">
    <location>
        <begin position="32"/>
        <end position="50"/>
    </location>
</feature>
<accession>A0AAX1QCI6</accession>
<evidence type="ECO:0000313" key="2">
    <source>
        <dbReference type="EMBL" id="RAS78958.1"/>
    </source>
</evidence>
<protein>
    <submittedName>
        <fullName evidence="2">Uncharacterized protein</fullName>
    </submittedName>
</protein>
<keyword evidence="1" id="KW-0812">Transmembrane</keyword>
<keyword evidence="1" id="KW-0472">Membrane</keyword>
<proteinExistence type="predicted"/>
<gene>
    <name evidence="2" type="ORF">A3864_07465</name>
</gene>
<organism evidence="2 3">
    <name type="scientific">Priestia endophytica</name>
    <dbReference type="NCBI Taxonomy" id="135735"/>
    <lineage>
        <taxon>Bacteria</taxon>
        <taxon>Bacillati</taxon>
        <taxon>Bacillota</taxon>
        <taxon>Bacilli</taxon>
        <taxon>Bacillales</taxon>
        <taxon>Bacillaceae</taxon>
        <taxon>Priestia</taxon>
    </lineage>
</organism>
<evidence type="ECO:0000256" key="1">
    <source>
        <dbReference type="SAM" id="Phobius"/>
    </source>
</evidence>
<evidence type="ECO:0000313" key="3">
    <source>
        <dbReference type="Proteomes" id="UP000250174"/>
    </source>
</evidence>
<feature type="transmembrane region" description="Helical" evidence="1">
    <location>
        <begin position="106"/>
        <end position="131"/>
    </location>
</feature>
<reference evidence="2 3" key="1">
    <citation type="submission" date="2016-03" db="EMBL/GenBank/DDBJ databases">
        <title>Comparison of Bacillus endophyticus and B. anthracis characteristics using whole genome sequence analysis and microbiological techniques.</title>
        <authorList>
            <person name="Lekota K.E."/>
            <person name="Mafofo J."/>
            <person name="Rees J."/>
            <person name="Muchadeyi F.C."/>
            <person name="Madoroba E."/>
            <person name="Van Heerden H."/>
        </authorList>
    </citation>
    <scope>NUCLEOTIDE SEQUENCE [LARGE SCALE GENOMIC DNA]</scope>
    <source>
        <strain evidence="2 3">3631_10C</strain>
    </source>
</reference>
<sequence length="133" mass="16148">MQQYTGFFITLALIFIIVIANKYLFWWVKSLIIIYYLLVSYFFITVKNRIDQQYKDILPVPDAYWIRNSEWVDRITNYLFLPLMGILIFIYFKWFTKARTKRAKLFIVLCFIPSAMLFIIFSFLFSFSYGYSP</sequence>
<dbReference type="AlphaFoldDB" id="A0AAX1QCI6"/>
<feature type="transmembrane region" description="Helical" evidence="1">
    <location>
        <begin position="6"/>
        <end position="25"/>
    </location>
</feature>
<dbReference type="EMBL" id="LVYK01000011">
    <property type="protein sequence ID" value="RAS78958.1"/>
    <property type="molecule type" value="Genomic_DNA"/>
</dbReference>
<dbReference type="Proteomes" id="UP000250174">
    <property type="component" value="Unassembled WGS sequence"/>
</dbReference>
<keyword evidence="1" id="KW-1133">Transmembrane helix</keyword>
<comment type="caution">
    <text evidence="2">The sequence shown here is derived from an EMBL/GenBank/DDBJ whole genome shotgun (WGS) entry which is preliminary data.</text>
</comment>
<name>A0AAX1QCI6_9BACI</name>
<feature type="transmembrane region" description="Helical" evidence="1">
    <location>
        <begin position="75"/>
        <end position="94"/>
    </location>
</feature>